<dbReference type="PANTHER" id="PTHR43540:SF3">
    <property type="entry name" value="ENTEROBACTIN SYNTHASE COMPONENT B"/>
    <property type="match status" value="1"/>
</dbReference>
<dbReference type="RefSeq" id="WP_038193404.1">
    <property type="nucleotide sequence ID" value="NZ_CAWLXS010000056.1"/>
</dbReference>
<dbReference type="InterPro" id="IPR000868">
    <property type="entry name" value="Isochorismatase-like_dom"/>
</dbReference>
<evidence type="ECO:0000259" key="2">
    <source>
        <dbReference type="Pfam" id="PF00857"/>
    </source>
</evidence>
<comment type="caution">
    <text evidence="3">The sequence shown here is derived from an EMBL/GenBank/DDBJ whole genome shotgun (WGS) entry which is preliminary data.</text>
</comment>
<feature type="domain" description="Isochorismatase-like" evidence="2">
    <location>
        <begin position="29"/>
        <end position="202"/>
    </location>
</feature>
<evidence type="ECO:0000256" key="1">
    <source>
        <dbReference type="ARBA" id="ARBA00022801"/>
    </source>
</evidence>
<dbReference type="EMBL" id="CBSZ010000392">
    <property type="protein sequence ID" value="CDH26328.1"/>
    <property type="molecule type" value="Genomic_DNA"/>
</dbReference>
<evidence type="ECO:0000313" key="4">
    <source>
        <dbReference type="Proteomes" id="UP000028493"/>
    </source>
</evidence>
<dbReference type="PIRSF" id="PIRSF001111">
    <property type="entry name" value="Isochorismatase"/>
    <property type="match status" value="1"/>
</dbReference>
<dbReference type="EC" id="3.3.2.1" evidence="3"/>
<dbReference type="InterPro" id="IPR036380">
    <property type="entry name" value="Isochorismatase-like_sf"/>
</dbReference>
<dbReference type="PANTHER" id="PTHR43540">
    <property type="entry name" value="PEROXYUREIDOACRYLATE/UREIDOACRYLATE AMIDOHYDROLASE-RELATED"/>
    <property type="match status" value="1"/>
</dbReference>
<proteinExistence type="predicted"/>
<reference evidence="3" key="1">
    <citation type="submission" date="2013-07" db="EMBL/GenBank/DDBJ databases">
        <title>Sub-species coevolution in mutualistic symbiosis.</title>
        <authorList>
            <person name="Murfin K."/>
            <person name="Klassen J."/>
            <person name="Lee M."/>
            <person name="Forst S."/>
            <person name="Stock P."/>
            <person name="Goodrich-Blair H."/>
        </authorList>
    </citation>
    <scope>NUCLEOTIDE SEQUENCE [LARGE SCALE GENOMIC DNA]</scope>
    <source>
        <strain evidence="3">Kraussei Becker Underwood</strain>
    </source>
</reference>
<sequence length="210" mass="23523">MDKISPYTLPKGSNLPKSAADWIPDRERAALLIHDMQNYFVDFFEANKSPIAPVIENTYRLLHLARKLGIPVFYTAQPGSMTTEQRGLLKSIWGVGMKATEEHKQIISPLAPIAGETVLTKWRYSAFFNSDLRQKLRDLKRDQLIICGVYAHIGCLTTAIEAYSNDIETFFVSDAVADFSEQKHHLALNMAAEICAVVQPTKQVIANLGE</sequence>
<accession>A0A077PYM0</accession>
<name>A0A077PYM0_XENBV</name>
<dbReference type="InterPro" id="IPR016291">
    <property type="entry name" value="Isochorismatase"/>
</dbReference>
<organism evidence="3 4">
    <name type="scientific">Xenorhabdus bovienii str. kraussei Becker Underwood</name>
    <dbReference type="NCBI Taxonomy" id="1398204"/>
    <lineage>
        <taxon>Bacteria</taxon>
        <taxon>Pseudomonadati</taxon>
        <taxon>Pseudomonadota</taxon>
        <taxon>Gammaproteobacteria</taxon>
        <taxon>Enterobacterales</taxon>
        <taxon>Morganellaceae</taxon>
        <taxon>Xenorhabdus</taxon>
    </lineage>
</organism>
<dbReference type="Proteomes" id="UP000028493">
    <property type="component" value="Unassembled WGS sequence"/>
</dbReference>
<dbReference type="HOGENOM" id="CLU_068979_2_1_6"/>
<keyword evidence="1 3" id="KW-0378">Hydrolase</keyword>
<gene>
    <name evidence="3" type="primary">phzD</name>
    <name evidence="3" type="ORF">XBKB1_570017</name>
</gene>
<dbReference type="GO" id="GO:0008908">
    <property type="term" value="F:isochorismatase activity"/>
    <property type="evidence" value="ECO:0007669"/>
    <property type="project" value="UniProtKB-EC"/>
</dbReference>
<dbReference type="Pfam" id="PF00857">
    <property type="entry name" value="Isochorismatase"/>
    <property type="match status" value="1"/>
</dbReference>
<dbReference type="SUPFAM" id="SSF52499">
    <property type="entry name" value="Isochorismatase-like hydrolases"/>
    <property type="match status" value="1"/>
</dbReference>
<dbReference type="InterPro" id="IPR050272">
    <property type="entry name" value="Isochorismatase-like_hydrls"/>
</dbReference>
<dbReference type="AlphaFoldDB" id="A0A077PYM0"/>
<protein>
    <submittedName>
        <fullName evidence="3">Putative isochorismatase</fullName>
        <ecNumber evidence="3">3.3.2.1</ecNumber>
    </submittedName>
</protein>
<dbReference type="Gene3D" id="3.40.50.850">
    <property type="entry name" value="Isochorismatase-like"/>
    <property type="match status" value="1"/>
</dbReference>
<dbReference type="PRINTS" id="PR01398">
    <property type="entry name" value="ISCHRISMTASE"/>
</dbReference>
<evidence type="ECO:0000313" key="3">
    <source>
        <dbReference type="EMBL" id="CDH26328.1"/>
    </source>
</evidence>